<feature type="domain" description="Penicillin-binding protein transpeptidase" evidence="1">
    <location>
        <begin position="2"/>
        <end position="162"/>
    </location>
</feature>
<dbReference type="Pfam" id="PF00905">
    <property type="entry name" value="Transpeptidase"/>
    <property type="match status" value="1"/>
</dbReference>
<dbReference type="PANTHER" id="PTHR30627:SF2">
    <property type="entry name" value="PEPTIDOGLYCAN D,D-TRANSPEPTIDASE MRDA"/>
    <property type="match status" value="1"/>
</dbReference>
<dbReference type="Gene3D" id="3.40.710.10">
    <property type="entry name" value="DD-peptidase/beta-lactamase superfamily"/>
    <property type="match status" value="1"/>
</dbReference>
<dbReference type="EMBL" id="LPVJ01000008">
    <property type="protein sequence ID" value="KUO96978.1"/>
    <property type="molecule type" value="Genomic_DNA"/>
</dbReference>
<dbReference type="InterPro" id="IPR050515">
    <property type="entry name" value="Beta-lactam/transpept"/>
</dbReference>
<proteinExistence type="predicted"/>
<dbReference type="AlphaFoldDB" id="A0A117SYI3"/>
<protein>
    <recommendedName>
        <fullName evidence="1">Penicillin-binding protein transpeptidase domain-containing protein</fullName>
    </recommendedName>
</protein>
<dbReference type="InterPro" id="IPR012338">
    <property type="entry name" value="Beta-lactam/transpept-like"/>
</dbReference>
<accession>A0A117SYI3</accession>
<dbReference type="GO" id="GO:0005886">
    <property type="term" value="C:plasma membrane"/>
    <property type="evidence" value="ECO:0007669"/>
    <property type="project" value="TreeGrafter"/>
</dbReference>
<name>A0A117SYI3_9BACL</name>
<dbReference type="GO" id="GO:0071555">
    <property type="term" value="P:cell wall organization"/>
    <property type="evidence" value="ECO:0007669"/>
    <property type="project" value="TreeGrafter"/>
</dbReference>
<organism evidence="2 3">
    <name type="scientific">Ferroacidibacillus organovorans</name>
    <dbReference type="NCBI Taxonomy" id="1765683"/>
    <lineage>
        <taxon>Bacteria</taxon>
        <taxon>Bacillati</taxon>
        <taxon>Bacillota</taxon>
        <taxon>Bacilli</taxon>
        <taxon>Bacillales</taxon>
        <taxon>Alicyclobacillaceae</taxon>
        <taxon>Ferroacidibacillus</taxon>
    </lineage>
</organism>
<evidence type="ECO:0000313" key="3">
    <source>
        <dbReference type="Proteomes" id="UP000053557"/>
    </source>
</evidence>
<gene>
    <name evidence="2" type="ORF">ATW55_13045</name>
</gene>
<comment type="caution">
    <text evidence="2">The sequence shown here is derived from an EMBL/GenBank/DDBJ whole genome shotgun (WGS) entry which is preliminary data.</text>
</comment>
<evidence type="ECO:0000259" key="1">
    <source>
        <dbReference type="Pfam" id="PF00905"/>
    </source>
</evidence>
<dbReference type="GO" id="GO:0071972">
    <property type="term" value="F:peptidoglycan L,D-transpeptidase activity"/>
    <property type="evidence" value="ECO:0007669"/>
    <property type="project" value="TreeGrafter"/>
</dbReference>
<dbReference type="GO" id="GO:0008658">
    <property type="term" value="F:penicillin binding"/>
    <property type="evidence" value="ECO:0007669"/>
    <property type="project" value="InterPro"/>
</dbReference>
<dbReference type="PANTHER" id="PTHR30627">
    <property type="entry name" value="PEPTIDOGLYCAN D,D-TRANSPEPTIDASE"/>
    <property type="match status" value="1"/>
</dbReference>
<keyword evidence="3" id="KW-1185">Reference proteome</keyword>
<reference evidence="2 3" key="1">
    <citation type="submission" date="2015-12" db="EMBL/GenBank/DDBJ databases">
        <title>Draft genome sequence of Acidibacillus ferrooxidans ITV001, isolated from a chalcopyrite acid mine drainage site in Brazil.</title>
        <authorList>
            <person name="Dall'Agnol H."/>
            <person name="Nancucheo I."/>
            <person name="Johnson B."/>
            <person name="Oliveira R."/>
            <person name="Leite L."/>
            <person name="Pylro V."/>
            <person name="Nunes G.L."/>
            <person name="Tzotzos G."/>
            <person name="Fernandes G.R."/>
            <person name="Dutra J."/>
            <person name="Orellana S.C."/>
            <person name="Oliveira G."/>
        </authorList>
    </citation>
    <scope>NUCLEOTIDE SEQUENCE [LARGE SCALE GENOMIC DNA]</scope>
    <source>
        <strain evidence="3">ITV01</strain>
    </source>
</reference>
<dbReference type="InterPro" id="IPR001460">
    <property type="entry name" value="PCN-bd_Tpept"/>
</dbReference>
<sequence>MPEEETGYLNGSSLQLTDLPYTAIGQNEVYTPLELAVYAAALANGGYRITPHVVQQVGELKLHFKRYPIAGIDQAALREVQRGMWMACNDPMGTAYSTFHWAHGGVAYAPAGKTGTAETGIKGFDNAVFIGYAPFKHPRIAIAIVVPGGGHGADSTGPIARGMLDRFFPHHAYALSRNITGKR</sequence>
<evidence type="ECO:0000313" key="2">
    <source>
        <dbReference type="EMBL" id="KUO96978.1"/>
    </source>
</evidence>
<dbReference type="SUPFAM" id="SSF56601">
    <property type="entry name" value="beta-lactamase/transpeptidase-like"/>
    <property type="match status" value="1"/>
</dbReference>
<dbReference type="Proteomes" id="UP000053557">
    <property type="component" value="Unassembled WGS sequence"/>
</dbReference>